<gene>
    <name evidence="1" type="ORF">R1sor_004190</name>
</gene>
<proteinExistence type="predicted"/>
<reference evidence="1 2" key="1">
    <citation type="submission" date="2024-09" db="EMBL/GenBank/DDBJ databases">
        <title>Chromosome-scale assembly of Riccia sorocarpa.</title>
        <authorList>
            <person name="Paukszto L."/>
        </authorList>
    </citation>
    <scope>NUCLEOTIDE SEQUENCE [LARGE SCALE GENOMIC DNA]</scope>
    <source>
        <strain evidence="1">LP-2024</strain>
        <tissue evidence="1">Aerial parts of the thallus</tissue>
    </source>
</reference>
<dbReference type="Proteomes" id="UP001633002">
    <property type="component" value="Unassembled WGS sequence"/>
</dbReference>
<protein>
    <submittedName>
        <fullName evidence="1">Uncharacterized protein</fullName>
    </submittedName>
</protein>
<evidence type="ECO:0000313" key="2">
    <source>
        <dbReference type="Proteomes" id="UP001633002"/>
    </source>
</evidence>
<sequence length="267" mass="30440">MVELNDDSKGKSALISGAEARAWKALSQEHGLVDAYLCAVTRTGGLFTRYAFCGRRYDQARLDRVYLNAGNPQRRFQLAWIRVRDLLKQESIKAKEEDRTSHDAKAELRILRSLTGPNFSEEALLRIQQMEQVIRVQEQHDARSWRIHSKVRWLQDGEAPSRYFFSQLKAKNARETIKALHLNDGTRITDMDAIMAEVEDFTASLYTAELDTPMKEAERRSAYSCITNKVTETQDRAIASKPSDMEIDTIANLMKREKSPGLDGVTV</sequence>
<dbReference type="EMBL" id="JBJQOH010000006">
    <property type="protein sequence ID" value="KAL3686168.1"/>
    <property type="molecule type" value="Genomic_DNA"/>
</dbReference>
<dbReference type="AlphaFoldDB" id="A0ABD3H4H0"/>
<comment type="caution">
    <text evidence="1">The sequence shown here is derived from an EMBL/GenBank/DDBJ whole genome shotgun (WGS) entry which is preliminary data.</text>
</comment>
<accession>A0ABD3H4H0</accession>
<name>A0ABD3H4H0_9MARC</name>
<evidence type="ECO:0000313" key="1">
    <source>
        <dbReference type="EMBL" id="KAL3686168.1"/>
    </source>
</evidence>
<keyword evidence="2" id="KW-1185">Reference proteome</keyword>
<organism evidence="1 2">
    <name type="scientific">Riccia sorocarpa</name>
    <dbReference type="NCBI Taxonomy" id="122646"/>
    <lineage>
        <taxon>Eukaryota</taxon>
        <taxon>Viridiplantae</taxon>
        <taxon>Streptophyta</taxon>
        <taxon>Embryophyta</taxon>
        <taxon>Marchantiophyta</taxon>
        <taxon>Marchantiopsida</taxon>
        <taxon>Marchantiidae</taxon>
        <taxon>Marchantiales</taxon>
        <taxon>Ricciaceae</taxon>
        <taxon>Riccia</taxon>
    </lineage>
</organism>